<evidence type="ECO:0000313" key="4">
    <source>
        <dbReference type="EMBL" id="ONU85010.1"/>
    </source>
</evidence>
<feature type="coiled-coil region" evidence="1">
    <location>
        <begin position="408"/>
        <end position="467"/>
    </location>
</feature>
<dbReference type="OrthoDB" id="8525523at2"/>
<protein>
    <recommendedName>
        <fullName evidence="3">Bacteriophage tail tape measure N-terminal domain-containing protein</fullName>
    </recommendedName>
</protein>
<sequence>MSDDNRVDVAITVTSEGAAQGAAKASDAIARAVNGITQDLRDLVAQSRATNAALTAGFTGVSTSIEGMAGRMRSAVQQTTGVVDDFGNVVVATSARVQQANDQIVASQNRVAHSSVAARREMLVLGHELMMGNYKRFVGSLMVLGEQMDWMKAIMSPAGAAIGVVVAAIGAAAAASLHGAMQMSHLRDELILTGNYAGLTADRFMAMSDQIAAASGSKITAARDALQSVAATGRFTGPALQPVAEAIAKIGMFSSAAAEEVVKSFEKMDDGVYKWAMEYNKSYHFANMAQLEHIRMLEEQGEKERAEAETAQLVIAKINETATQLGYLPGLAHAARNAFAEMWDAAMNWGRPVTIEDQIRHLTSQITSGIADVSGVDPLSAGEGALSPNETPDDVAAKRLRRRQLQQQRDLKESAAAANAESEALQLKGSEAVRTLRAEWKGLGGDVKLANDEIARFRRTIDDAKAAAKDAGAPVPEDVQRMIARQPQIEAEIRKKYDSHDFKKTPGAVTVGHDYSFENAQTQARLNALREDLKAEQAELDRAYKQQQVSLQGYYQQRLTITLRGMDAERDALKQQLDQTKALEARASTPAERLSMRTKEVEIEGRLTVMERQRAAAVTQSSQEMMAAINAETKGLEDLAAKRAASAATEAQRRATIVAEEEVRQGRMTQAQLLQMQQQFEEQKTELEVQALQRRLDTERSLTISQRQAIEDQIRAVRDQSETRQLQLSVQANDQETQYARQAADAIQQDFGRAFASFADHSQTATQAFGNFITSIDQMLTQLVAKKLFQQLFEMPFLGGDSASSGLMGILTSLLGGAGAGFSAAGAFGFSADVAGSAAAVASGAMDSGAGGLSSLLGLASFDVGTPFVPNDMIAQIHRGEAIVPAHMNSPYAPGNVSVSNQFVLPGGTDLRTQSQIAAMAGASISQAMRRNG</sequence>
<keyword evidence="1" id="KW-0175">Coiled coil</keyword>
<organism evidence="4 5">
    <name type="scientific">Burkholderia cenocepacia</name>
    <dbReference type="NCBI Taxonomy" id="95486"/>
    <lineage>
        <taxon>Bacteria</taxon>
        <taxon>Pseudomonadati</taxon>
        <taxon>Pseudomonadota</taxon>
        <taxon>Betaproteobacteria</taxon>
        <taxon>Burkholderiales</taxon>
        <taxon>Burkholderiaceae</taxon>
        <taxon>Burkholderia</taxon>
        <taxon>Burkholderia cepacia complex</taxon>
    </lineage>
</organism>
<dbReference type="AlphaFoldDB" id="A0A1V2W321"/>
<name>A0A1V2W321_9BURK</name>
<evidence type="ECO:0000256" key="1">
    <source>
        <dbReference type="SAM" id="Coils"/>
    </source>
</evidence>
<evidence type="ECO:0000256" key="2">
    <source>
        <dbReference type="SAM" id="Phobius"/>
    </source>
</evidence>
<dbReference type="RefSeq" id="WP_077020137.1">
    <property type="nucleotide sequence ID" value="NZ_CADETK010000010.1"/>
</dbReference>
<dbReference type="Proteomes" id="UP000188543">
    <property type="component" value="Unassembled WGS sequence"/>
</dbReference>
<comment type="caution">
    <text evidence="4">The sequence shown here is derived from an EMBL/GenBank/DDBJ whole genome shotgun (WGS) entry which is preliminary data.</text>
</comment>
<dbReference type="InterPro" id="IPR009628">
    <property type="entry name" value="Phage_tape_measure_N"/>
</dbReference>
<dbReference type="EMBL" id="MUTJ01000053">
    <property type="protein sequence ID" value="ONU85010.1"/>
    <property type="molecule type" value="Genomic_DNA"/>
</dbReference>
<accession>A0A1V2W321</accession>
<dbReference type="Pfam" id="PF06791">
    <property type="entry name" value="TMP_2"/>
    <property type="match status" value="1"/>
</dbReference>
<feature type="domain" description="Bacteriophage tail tape measure N-terminal" evidence="3">
    <location>
        <begin position="106"/>
        <end position="295"/>
    </location>
</feature>
<reference evidence="4 5" key="1">
    <citation type="submission" date="2016-08" db="EMBL/GenBank/DDBJ databases">
        <authorList>
            <person name="Seilhamer J.J."/>
        </authorList>
    </citation>
    <scope>NUCLEOTIDE SEQUENCE [LARGE SCALE GENOMIC DNA]</scope>
    <source>
        <strain evidence="4 5">VC14762</strain>
    </source>
</reference>
<feature type="coiled-coil region" evidence="1">
    <location>
        <begin position="519"/>
        <end position="586"/>
    </location>
</feature>
<feature type="transmembrane region" description="Helical" evidence="2">
    <location>
        <begin position="158"/>
        <end position="181"/>
    </location>
</feature>
<gene>
    <name evidence="4" type="ORF">A8E72_16570</name>
</gene>
<evidence type="ECO:0000259" key="3">
    <source>
        <dbReference type="Pfam" id="PF06791"/>
    </source>
</evidence>
<proteinExistence type="predicted"/>
<keyword evidence="2" id="KW-0472">Membrane</keyword>
<evidence type="ECO:0000313" key="5">
    <source>
        <dbReference type="Proteomes" id="UP000188543"/>
    </source>
</evidence>
<keyword evidence="2" id="KW-0812">Transmembrane</keyword>
<keyword evidence="2" id="KW-1133">Transmembrane helix</keyword>